<feature type="non-terminal residue" evidence="1">
    <location>
        <position position="1"/>
    </location>
</feature>
<dbReference type="InParanoid" id="E2A300"/>
<dbReference type="OrthoDB" id="7699099at2759"/>
<name>E2A300_CAMFO</name>
<dbReference type="OMA" id="YSKEDHE"/>
<evidence type="ECO:0000313" key="2">
    <source>
        <dbReference type="Proteomes" id="UP000000311"/>
    </source>
</evidence>
<feature type="non-terminal residue" evidence="1">
    <location>
        <position position="129"/>
    </location>
</feature>
<accession>E2A300</accession>
<dbReference type="PANTHER" id="PTHR46601">
    <property type="entry name" value="ULP_PROTEASE DOMAIN-CONTAINING PROTEIN"/>
    <property type="match status" value="1"/>
</dbReference>
<protein>
    <submittedName>
        <fullName evidence="1">Uncharacterized protein</fullName>
    </submittedName>
</protein>
<dbReference type="Proteomes" id="UP000000311">
    <property type="component" value="Unassembled WGS sequence"/>
</dbReference>
<evidence type="ECO:0000313" key="1">
    <source>
        <dbReference type="EMBL" id="EFN72189.1"/>
    </source>
</evidence>
<dbReference type="EMBL" id="GL436242">
    <property type="protein sequence ID" value="EFN72189.1"/>
    <property type="molecule type" value="Genomic_DNA"/>
</dbReference>
<sequence>YVTDGAKQHFKNRYQMSSLMRHKKDFLVDAEWHCFATAHGKGSCDGVGAIVKREATRASLQASQNKAILDVKGLYSWANGRSFNIKFFLYTQKDHEQTRKFLRKRFKNCPQVTNIQTAHGFIPENNETL</sequence>
<dbReference type="PANTHER" id="PTHR46601:SF1">
    <property type="entry name" value="ADF-H DOMAIN-CONTAINING PROTEIN"/>
    <property type="match status" value="1"/>
</dbReference>
<reference evidence="1 2" key="1">
    <citation type="journal article" date="2010" name="Science">
        <title>Genomic comparison of the ants Camponotus floridanus and Harpegnathos saltator.</title>
        <authorList>
            <person name="Bonasio R."/>
            <person name="Zhang G."/>
            <person name="Ye C."/>
            <person name="Mutti N.S."/>
            <person name="Fang X."/>
            <person name="Qin N."/>
            <person name="Donahue G."/>
            <person name="Yang P."/>
            <person name="Li Q."/>
            <person name="Li C."/>
            <person name="Zhang P."/>
            <person name="Huang Z."/>
            <person name="Berger S.L."/>
            <person name="Reinberg D."/>
            <person name="Wang J."/>
            <person name="Liebig J."/>
        </authorList>
    </citation>
    <scope>NUCLEOTIDE SEQUENCE [LARGE SCALE GENOMIC DNA]</scope>
    <source>
        <strain evidence="2">C129</strain>
    </source>
</reference>
<gene>
    <name evidence="1" type="ORF">EAG_00421</name>
</gene>
<keyword evidence="2" id="KW-1185">Reference proteome</keyword>
<proteinExistence type="predicted"/>
<dbReference type="AlphaFoldDB" id="E2A300"/>
<organism evidence="2">
    <name type="scientific">Camponotus floridanus</name>
    <name type="common">Florida carpenter ant</name>
    <dbReference type="NCBI Taxonomy" id="104421"/>
    <lineage>
        <taxon>Eukaryota</taxon>
        <taxon>Metazoa</taxon>
        <taxon>Ecdysozoa</taxon>
        <taxon>Arthropoda</taxon>
        <taxon>Hexapoda</taxon>
        <taxon>Insecta</taxon>
        <taxon>Pterygota</taxon>
        <taxon>Neoptera</taxon>
        <taxon>Endopterygota</taxon>
        <taxon>Hymenoptera</taxon>
        <taxon>Apocrita</taxon>
        <taxon>Aculeata</taxon>
        <taxon>Formicoidea</taxon>
        <taxon>Formicidae</taxon>
        <taxon>Formicinae</taxon>
        <taxon>Camponotus</taxon>
    </lineage>
</organism>